<dbReference type="RefSeq" id="WP_008277743.1">
    <property type="nucleotide sequence ID" value="NZ_AAXW01000052.1"/>
</dbReference>
<reference evidence="1 2" key="1">
    <citation type="submission" date="2007-03" db="EMBL/GenBank/DDBJ databases">
        <authorList>
            <person name="Stal L."/>
            <person name="Ferriera S."/>
            <person name="Johnson J."/>
            <person name="Kravitz S."/>
            <person name="Beeson K."/>
            <person name="Sutton G."/>
            <person name="Rogers Y.-H."/>
            <person name="Friedman R."/>
            <person name="Frazier M."/>
            <person name="Venter J.C."/>
        </authorList>
    </citation>
    <scope>NUCLEOTIDE SEQUENCE [LARGE SCALE GENOMIC DNA]</scope>
    <source>
        <strain evidence="1 2">CCY0110</strain>
    </source>
</reference>
<sequence>MINATIFTRQESHRKIMRLDLQDRKTLRELIKKRGLFSVILELEDYCYEQQQENNKTMNVVLMKLQSIINNLRELEDNK</sequence>
<name>A3IWI5_9CHRO</name>
<organism evidence="1 2">
    <name type="scientific">Crocosphaera chwakensis CCY0110</name>
    <dbReference type="NCBI Taxonomy" id="391612"/>
    <lineage>
        <taxon>Bacteria</taxon>
        <taxon>Bacillati</taxon>
        <taxon>Cyanobacteriota</taxon>
        <taxon>Cyanophyceae</taxon>
        <taxon>Oscillatoriophycideae</taxon>
        <taxon>Chroococcales</taxon>
        <taxon>Aphanothecaceae</taxon>
        <taxon>Crocosphaera</taxon>
        <taxon>Crocosphaera chwakensis</taxon>
    </lineage>
</organism>
<evidence type="ECO:0000313" key="1">
    <source>
        <dbReference type="EMBL" id="EAZ89169.1"/>
    </source>
</evidence>
<dbReference type="Proteomes" id="UP000003781">
    <property type="component" value="Unassembled WGS sequence"/>
</dbReference>
<gene>
    <name evidence="1" type="ORF">CY0110_31745</name>
</gene>
<comment type="caution">
    <text evidence="1">The sequence shown here is derived from an EMBL/GenBank/DDBJ whole genome shotgun (WGS) entry which is preliminary data.</text>
</comment>
<accession>A3IWI5</accession>
<keyword evidence="2" id="KW-1185">Reference proteome</keyword>
<proteinExistence type="predicted"/>
<dbReference type="AlphaFoldDB" id="A3IWI5"/>
<evidence type="ECO:0000313" key="2">
    <source>
        <dbReference type="Proteomes" id="UP000003781"/>
    </source>
</evidence>
<protein>
    <submittedName>
        <fullName evidence="1">Uncharacterized protein</fullName>
    </submittedName>
</protein>
<dbReference type="EMBL" id="AAXW01000052">
    <property type="protein sequence ID" value="EAZ89169.1"/>
    <property type="molecule type" value="Genomic_DNA"/>
</dbReference>